<sequence>MAEVKESKKLNANSTEMGYKSSILFDGKIDPWRSDPLWKKFIGDEEGKDPVFNLDHHIDIVLGGLLRFLANPRASKEAGLYGRKIDIQMRDINLYCRKLPKSVRQPFVKRLEEILNMEGYSLGQGDEAKFNAEYLSFIFTPKLLEMNNVVSLTPEAAATAKQQAAGAR</sequence>
<gene>
    <name evidence="1" type="ORF">LSP00402_LOCUS19436</name>
</gene>
<organism evidence="1">
    <name type="scientific">Lotharella oceanica</name>
    <dbReference type="NCBI Taxonomy" id="641309"/>
    <lineage>
        <taxon>Eukaryota</taxon>
        <taxon>Sar</taxon>
        <taxon>Rhizaria</taxon>
        <taxon>Cercozoa</taxon>
        <taxon>Chlorarachniophyceae</taxon>
        <taxon>Lotharella</taxon>
    </lineage>
</organism>
<protein>
    <submittedName>
        <fullName evidence="1">Uncharacterized protein</fullName>
    </submittedName>
</protein>
<evidence type="ECO:0000313" key="1">
    <source>
        <dbReference type="EMBL" id="CAD9775439.1"/>
    </source>
</evidence>
<name>A0A7S2U0E5_9EUKA</name>
<accession>A0A7S2U0E5</accession>
<dbReference type="EMBL" id="HBHP01031523">
    <property type="protein sequence ID" value="CAD9775439.1"/>
    <property type="molecule type" value="Transcribed_RNA"/>
</dbReference>
<reference evidence="1" key="1">
    <citation type="submission" date="2021-01" db="EMBL/GenBank/DDBJ databases">
        <authorList>
            <person name="Corre E."/>
            <person name="Pelletier E."/>
            <person name="Niang G."/>
            <person name="Scheremetjew M."/>
            <person name="Finn R."/>
            <person name="Kale V."/>
            <person name="Holt S."/>
            <person name="Cochrane G."/>
            <person name="Meng A."/>
            <person name="Brown T."/>
            <person name="Cohen L."/>
        </authorList>
    </citation>
    <scope>NUCLEOTIDE SEQUENCE</scope>
    <source>
        <strain evidence="1">CCMP622</strain>
    </source>
</reference>
<dbReference type="AlphaFoldDB" id="A0A7S2U0E5"/>
<proteinExistence type="predicted"/>